<reference evidence="1 2" key="1">
    <citation type="submission" date="2020-08" db="EMBL/GenBank/DDBJ databases">
        <title>Genomic Encyclopedia of Type Strains, Phase IV (KMG-IV): sequencing the most valuable type-strain genomes for metagenomic binning, comparative biology and taxonomic classification.</title>
        <authorList>
            <person name="Goeker M."/>
        </authorList>
    </citation>
    <scope>NUCLEOTIDE SEQUENCE [LARGE SCALE GENOMIC DNA]</scope>
    <source>
        <strain evidence="1 2">DSM 15867</strain>
    </source>
</reference>
<dbReference type="AlphaFoldDB" id="A0A7W7APQ7"/>
<dbReference type="RefSeq" id="WP_184117131.1">
    <property type="nucleotide sequence ID" value="NZ_JACHNY010000023.1"/>
</dbReference>
<organism evidence="1 2">
    <name type="scientific">Sphingomonas abaci</name>
    <dbReference type="NCBI Taxonomy" id="237611"/>
    <lineage>
        <taxon>Bacteria</taxon>
        <taxon>Pseudomonadati</taxon>
        <taxon>Pseudomonadota</taxon>
        <taxon>Alphaproteobacteria</taxon>
        <taxon>Sphingomonadales</taxon>
        <taxon>Sphingomonadaceae</taxon>
        <taxon>Sphingomonas</taxon>
    </lineage>
</organism>
<comment type="caution">
    <text evidence="1">The sequence shown here is derived from an EMBL/GenBank/DDBJ whole genome shotgun (WGS) entry which is preliminary data.</text>
</comment>
<evidence type="ECO:0000313" key="2">
    <source>
        <dbReference type="Proteomes" id="UP000574769"/>
    </source>
</evidence>
<sequence>MPDFTIDDFWRHRLAIPHAAQPKSLPGWEAGIPTLDTFVEAPLSRSSNFDGDNDPNDSPVILVSAPGAVGKSTLARQIASLTGAVYLDLAKAEPVGGNTLSGGLVKSGLLNDWLAGAAALLIDGLDEARLKVTQEGFEAFLADIAYLCGSRSIPTVLFGRTGAIQDTWLFLEDKMNVAVLEIGFYPAAIAERFAQARLHAANPENAHLQAGYRALSTLLERLRQDTQNDGDRFAGYAPVLQAVAERVSKESNPSILISQVEKGEQPVTLQAVISAILLREQQKLQTLNFEDAGLKQALYHPGEQLQRLISRVYHLAPPPLPPMSPSDTQTYSSALETWVPEHPFLDGAITAASAVFDAVITGAALRDPKTANQAATRELAKGAAANPFLAEFYFGSSDNQYIPPEHVGLIYTSLRARLSIGDSASLSIDGIEDGDEVQQLEAEIEIAISRNGEDQVRTLSFKSDQAGIIRLGSHVEDVDISAPFAHVEVGSGRESVLVSPVSIQCQKITFSAERIIIEASPTMVESAVSLEAETAETSAVTSVPVLNGKVTFSVYWQGAEVYPWTNFRGNPSVSGNPKTDEALRRFRKFIISFRSHSKGSLKRYAAKLEHERMTKGTGRAVLSHMVATGLLSTDGSMYTLHPDKLAQTGSSYSAAMSSTFTDKTISYVNEALPKA</sequence>
<dbReference type="EMBL" id="JACHNY010000023">
    <property type="protein sequence ID" value="MBB4620025.1"/>
    <property type="molecule type" value="Genomic_DNA"/>
</dbReference>
<accession>A0A7W7APQ7</accession>
<protein>
    <submittedName>
        <fullName evidence="1">Uncharacterized protein</fullName>
    </submittedName>
</protein>
<evidence type="ECO:0000313" key="1">
    <source>
        <dbReference type="EMBL" id="MBB4620025.1"/>
    </source>
</evidence>
<gene>
    <name evidence="1" type="ORF">GGQ96_004185</name>
</gene>
<proteinExistence type="predicted"/>
<dbReference type="Proteomes" id="UP000574769">
    <property type="component" value="Unassembled WGS sequence"/>
</dbReference>
<name>A0A7W7APQ7_9SPHN</name>
<keyword evidence="2" id="KW-1185">Reference proteome</keyword>